<evidence type="ECO:0000313" key="10">
    <source>
        <dbReference type="Proteomes" id="UP001214553"/>
    </source>
</evidence>
<name>A0ABY8C2J5_9MICO</name>
<dbReference type="SMART" id="SM00934">
    <property type="entry name" value="OMPdecase"/>
    <property type="match status" value="1"/>
</dbReference>
<dbReference type="Gene3D" id="3.20.20.70">
    <property type="entry name" value="Aldolase class I"/>
    <property type="match status" value="1"/>
</dbReference>
<dbReference type="PROSITE" id="PS00156">
    <property type="entry name" value="OMPDECASE"/>
    <property type="match status" value="1"/>
</dbReference>
<dbReference type="PANTHER" id="PTHR43375:SF1">
    <property type="entry name" value="OROTIDINE 5'-PHOSPHATE DECARBOXYLASE"/>
    <property type="match status" value="1"/>
</dbReference>
<organism evidence="9 10">
    <name type="scientific">Microbacterium horticulturae</name>
    <dbReference type="NCBI Taxonomy" id="3028316"/>
    <lineage>
        <taxon>Bacteria</taxon>
        <taxon>Bacillati</taxon>
        <taxon>Actinomycetota</taxon>
        <taxon>Actinomycetes</taxon>
        <taxon>Micrococcales</taxon>
        <taxon>Microbacteriaceae</taxon>
        <taxon>Microbacterium</taxon>
    </lineage>
</organism>
<dbReference type="Proteomes" id="UP001214553">
    <property type="component" value="Chromosome"/>
</dbReference>
<dbReference type="NCBIfam" id="TIGR02127">
    <property type="entry name" value="pyrF_sub2"/>
    <property type="match status" value="1"/>
</dbReference>
<proteinExistence type="inferred from homology"/>
<dbReference type="SUPFAM" id="SSF51366">
    <property type="entry name" value="Ribulose-phoshate binding barrel"/>
    <property type="match status" value="1"/>
</dbReference>
<gene>
    <name evidence="9" type="primary">pyrF</name>
    <name evidence="9" type="ORF">PU630_08275</name>
</gene>
<evidence type="ECO:0000256" key="6">
    <source>
        <dbReference type="ARBA" id="ARBA00049157"/>
    </source>
</evidence>
<comment type="pathway">
    <text evidence="1">Pyrimidine metabolism; UMP biosynthesis via de novo pathway; UMP from orotate: step 2/2.</text>
</comment>
<evidence type="ECO:0000256" key="4">
    <source>
        <dbReference type="ARBA" id="ARBA00022975"/>
    </source>
</evidence>
<dbReference type="InterPro" id="IPR013785">
    <property type="entry name" value="Aldolase_TIM"/>
</dbReference>
<comment type="catalytic activity">
    <reaction evidence="6">
        <text>orotidine 5'-phosphate + H(+) = UMP + CO2</text>
        <dbReference type="Rhea" id="RHEA:11596"/>
        <dbReference type="ChEBI" id="CHEBI:15378"/>
        <dbReference type="ChEBI" id="CHEBI:16526"/>
        <dbReference type="ChEBI" id="CHEBI:57538"/>
        <dbReference type="ChEBI" id="CHEBI:57865"/>
        <dbReference type="EC" id="4.1.1.23"/>
    </reaction>
</comment>
<keyword evidence="10" id="KW-1185">Reference proteome</keyword>
<sequence>MTSFGERLQTAVASRGRLCVGIDPHAELLEAWGLDATAAGARELGLRAVEAAAGRVAVVKPQVAFFERHGAAGFSALEDVMRAARDAGLLVIADAKRGDIGSTMRAYAEAWLTPGSPLEADALTVSPYLGAAGLAATAQLAARHGKGLFVLAATSNPEGAAVQRSTIASGVPLAADIAARVRDWDAAAPGWHAFGVVIGATVARADFGLTDDLLRDVPVLAPGFGAQGARLADAAGLFGALAPHVLASASRSILSAGPAGLAQAIDNHVSELEA</sequence>
<evidence type="ECO:0000256" key="1">
    <source>
        <dbReference type="ARBA" id="ARBA00004861"/>
    </source>
</evidence>
<dbReference type="InterPro" id="IPR018089">
    <property type="entry name" value="OMPdecase_AS"/>
</dbReference>
<dbReference type="EMBL" id="CP119108">
    <property type="protein sequence ID" value="WEG10520.1"/>
    <property type="molecule type" value="Genomic_DNA"/>
</dbReference>
<dbReference type="EC" id="4.1.1.23" evidence="7"/>
<keyword evidence="4" id="KW-0665">Pyrimidine biosynthesis</keyword>
<dbReference type="InterPro" id="IPR011995">
    <property type="entry name" value="OMPdecase_type-2"/>
</dbReference>
<comment type="similarity">
    <text evidence="2">Belongs to the OMP decarboxylase family. Type 2 subfamily.</text>
</comment>
<dbReference type="Pfam" id="PF00215">
    <property type="entry name" value="OMPdecase"/>
    <property type="match status" value="1"/>
</dbReference>
<dbReference type="GO" id="GO:0004590">
    <property type="term" value="F:orotidine-5'-phosphate decarboxylase activity"/>
    <property type="evidence" value="ECO:0007669"/>
    <property type="project" value="UniProtKB-EC"/>
</dbReference>
<feature type="domain" description="Orotidine 5'-phosphate decarboxylase" evidence="8">
    <location>
        <begin position="17"/>
        <end position="265"/>
    </location>
</feature>
<evidence type="ECO:0000259" key="8">
    <source>
        <dbReference type="SMART" id="SM00934"/>
    </source>
</evidence>
<evidence type="ECO:0000256" key="5">
    <source>
        <dbReference type="ARBA" id="ARBA00023239"/>
    </source>
</evidence>
<reference evidence="9 10" key="1">
    <citation type="submission" date="2023-03" db="EMBL/GenBank/DDBJ databases">
        <title>Genome sequence of Microbacterium sp. KACC 23027.</title>
        <authorList>
            <person name="Kim S."/>
            <person name="Heo J."/>
            <person name="Kwon S.-W."/>
        </authorList>
    </citation>
    <scope>NUCLEOTIDE SEQUENCE [LARGE SCALE GENOMIC DNA]</scope>
    <source>
        <strain evidence="9 10">KACC 23027</strain>
    </source>
</reference>
<keyword evidence="5 9" id="KW-0456">Lyase</keyword>
<protein>
    <recommendedName>
        <fullName evidence="7">Orotidine-5'-phosphate decarboxylase</fullName>
        <ecNumber evidence="7">4.1.1.23</ecNumber>
    </recommendedName>
</protein>
<dbReference type="InterPro" id="IPR011060">
    <property type="entry name" value="RibuloseP-bd_barrel"/>
</dbReference>
<accession>A0ABY8C2J5</accession>
<evidence type="ECO:0000256" key="2">
    <source>
        <dbReference type="ARBA" id="ARBA00008847"/>
    </source>
</evidence>
<dbReference type="CDD" id="cd04725">
    <property type="entry name" value="OMP_decarboxylase_like"/>
    <property type="match status" value="1"/>
</dbReference>
<evidence type="ECO:0000256" key="7">
    <source>
        <dbReference type="NCBIfam" id="TIGR02127"/>
    </source>
</evidence>
<dbReference type="InterPro" id="IPR001754">
    <property type="entry name" value="OMPdeCOase_dom"/>
</dbReference>
<dbReference type="PANTHER" id="PTHR43375">
    <property type="entry name" value="OROTIDINE 5'-PHOSPHATE DECARBOXYLASE"/>
    <property type="match status" value="1"/>
</dbReference>
<evidence type="ECO:0000256" key="3">
    <source>
        <dbReference type="ARBA" id="ARBA00022793"/>
    </source>
</evidence>
<dbReference type="RefSeq" id="WP_275279892.1">
    <property type="nucleotide sequence ID" value="NZ_CP119108.1"/>
</dbReference>
<evidence type="ECO:0000313" key="9">
    <source>
        <dbReference type="EMBL" id="WEG10520.1"/>
    </source>
</evidence>
<keyword evidence="3" id="KW-0210">Decarboxylase</keyword>